<reference evidence="1 2" key="1">
    <citation type="submission" date="2020-12" db="EMBL/GenBank/DDBJ databases">
        <authorList>
            <person name="Kusuma A.B."/>
            <person name="Nouioui I."/>
            <person name="Goodfellow M."/>
        </authorList>
    </citation>
    <scope>NUCLEOTIDE SEQUENCE [LARGE SCALE GENOMIC DNA]</scope>
    <source>
        <strain evidence="1 2">DSM 41764</strain>
    </source>
</reference>
<dbReference type="RefSeq" id="WP_198275938.1">
    <property type="nucleotide sequence ID" value="NZ_BAAAIF010000018.1"/>
</dbReference>
<gene>
    <name evidence="1" type="ORF">JBF12_06840</name>
</gene>
<keyword evidence="2" id="KW-1185">Reference proteome</keyword>
<organism evidence="1 2">
    <name type="scientific">Streptomyces javensis</name>
    <dbReference type="NCBI Taxonomy" id="114698"/>
    <lineage>
        <taxon>Bacteria</taxon>
        <taxon>Bacillati</taxon>
        <taxon>Actinomycetota</taxon>
        <taxon>Actinomycetes</taxon>
        <taxon>Kitasatosporales</taxon>
        <taxon>Streptomycetaceae</taxon>
        <taxon>Streptomyces</taxon>
        <taxon>Streptomyces violaceusniger group</taxon>
    </lineage>
</organism>
<evidence type="ECO:0000313" key="2">
    <source>
        <dbReference type="Proteomes" id="UP000638849"/>
    </source>
</evidence>
<evidence type="ECO:0000313" key="1">
    <source>
        <dbReference type="EMBL" id="MBI0312715.1"/>
    </source>
</evidence>
<name>A0ABS0R6K7_9ACTN</name>
<dbReference type="EMBL" id="JAEEAQ010000040">
    <property type="protein sequence ID" value="MBI0312715.1"/>
    <property type="molecule type" value="Genomic_DNA"/>
</dbReference>
<protein>
    <submittedName>
        <fullName evidence="1">Uncharacterized protein</fullName>
    </submittedName>
</protein>
<sequence length="130" mass="14302">MPRRTDILKLRGPLPAIPAAASLGVRVTCATNAPDGWTVALLRLPNDYYVVVGHQPRERWAVVYRHYVVPGTGVTDPRALLVDPITGAPMQQGIKWNWTDGRGISSVLRALAPLHRAPDDWIQCPRPLAP</sequence>
<dbReference type="Proteomes" id="UP000638849">
    <property type="component" value="Unassembled WGS sequence"/>
</dbReference>
<accession>A0ABS0R6K7</accession>
<proteinExistence type="predicted"/>
<comment type="caution">
    <text evidence="1">The sequence shown here is derived from an EMBL/GenBank/DDBJ whole genome shotgun (WGS) entry which is preliminary data.</text>
</comment>